<dbReference type="RefSeq" id="WP_168109131.1">
    <property type="nucleotide sequence ID" value="NZ_VTOX01000008.1"/>
</dbReference>
<dbReference type="Proteomes" id="UP000521868">
    <property type="component" value="Unassembled WGS sequence"/>
</dbReference>
<organism evidence="1 2">
    <name type="scientific">Ramlibacter lithotrophicus</name>
    <dbReference type="NCBI Taxonomy" id="2606681"/>
    <lineage>
        <taxon>Bacteria</taxon>
        <taxon>Pseudomonadati</taxon>
        <taxon>Pseudomonadota</taxon>
        <taxon>Betaproteobacteria</taxon>
        <taxon>Burkholderiales</taxon>
        <taxon>Comamonadaceae</taxon>
        <taxon>Ramlibacter</taxon>
    </lineage>
</organism>
<comment type="caution">
    <text evidence="1">The sequence shown here is derived from an EMBL/GenBank/DDBJ whole genome shotgun (WGS) entry which is preliminary data.</text>
</comment>
<dbReference type="AlphaFoldDB" id="A0A7X6I847"/>
<evidence type="ECO:0000313" key="1">
    <source>
        <dbReference type="EMBL" id="NKE68005.1"/>
    </source>
</evidence>
<evidence type="ECO:0000313" key="2">
    <source>
        <dbReference type="Proteomes" id="UP000521868"/>
    </source>
</evidence>
<dbReference type="EMBL" id="VTOX01000008">
    <property type="protein sequence ID" value="NKE68005.1"/>
    <property type="molecule type" value="Genomic_DNA"/>
</dbReference>
<protein>
    <submittedName>
        <fullName evidence="1">Uncharacterized protein</fullName>
    </submittedName>
</protein>
<proteinExistence type="predicted"/>
<accession>A0A7X6I847</accession>
<reference evidence="1 2" key="1">
    <citation type="journal article" date="2020" name="Nature">
        <title>Bacterial chemolithoautotrophy via manganese oxidation.</title>
        <authorList>
            <person name="Yu H."/>
            <person name="Leadbetter J.R."/>
        </authorList>
    </citation>
    <scope>NUCLEOTIDE SEQUENCE [LARGE SCALE GENOMIC DNA]</scope>
    <source>
        <strain evidence="1 2">RBP-1</strain>
    </source>
</reference>
<keyword evidence="2" id="KW-1185">Reference proteome</keyword>
<name>A0A7X6I847_9BURK</name>
<gene>
    <name evidence="1" type="ORF">RAMLITH_19460</name>
</gene>
<sequence>MFIFNPVVAFFAGAPAWKVSEFAEFPELPAGADDSLRDEFLIAGGLALVLSRCPRPAAPRRFPAAMRVYEALKRGGRRRGVVSPQLLSDASHEVAEFADQATRDALRRRMRAALS</sequence>